<name>K9VSM6_9CYAN</name>
<dbReference type="AlphaFoldDB" id="K9VSM6"/>
<evidence type="ECO:0000313" key="2">
    <source>
        <dbReference type="Proteomes" id="UP000010478"/>
    </source>
</evidence>
<sequence length="178" mass="19277">MELENQAVIDVEVTEIDTPKEESIERWYSAAQVQRILNLNKSGLQKAIAKLQGIYGIDIKALRRGGARATKYSQIALDAIELLNDGKFTELRNLVEKTPAAPSVSASSAIVYLGQHNQIATTAATVADSNLTQIASFKSGLLNNYRELGRALGKQAAAEVRMGFTEEVKAGLADLQES</sequence>
<dbReference type="RefSeq" id="WP_015211685.1">
    <property type="nucleotide sequence ID" value="NC_019763.1"/>
</dbReference>
<reference evidence="1 2" key="1">
    <citation type="submission" date="2012-05" db="EMBL/GenBank/DDBJ databases">
        <title>Finished plasmid 1 of genome of Oscillatoria sp. PCC 7112.</title>
        <authorList>
            <consortium name="US DOE Joint Genome Institute"/>
            <person name="Gugger M."/>
            <person name="Coursin T."/>
            <person name="Rippka R."/>
            <person name="Tandeau De Marsac N."/>
            <person name="Huntemann M."/>
            <person name="Wei C.-L."/>
            <person name="Han J."/>
            <person name="Detter J.C."/>
            <person name="Han C."/>
            <person name="Tapia R."/>
            <person name="Davenport K."/>
            <person name="Daligault H."/>
            <person name="Erkkila T."/>
            <person name="Gu W."/>
            <person name="Munk A.C.C."/>
            <person name="Teshima H."/>
            <person name="Xu Y."/>
            <person name="Chain P."/>
            <person name="Chen A."/>
            <person name="Krypides N."/>
            <person name="Mavromatis K."/>
            <person name="Markowitz V."/>
            <person name="Szeto E."/>
            <person name="Ivanova N."/>
            <person name="Mikhailova N."/>
            <person name="Ovchinnikova G."/>
            <person name="Pagani I."/>
            <person name="Pati A."/>
            <person name="Goodwin L."/>
            <person name="Peters L."/>
            <person name="Pitluck S."/>
            <person name="Woyke T."/>
            <person name="Kerfeld C."/>
        </authorList>
    </citation>
    <scope>NUCLEOTIDE SEQUENCE [LARGE SCALE GENOMIC DNA]</scope>
    <source>
        <strain evidence="1 2">PCC 7112</strain>
        <plasmid evidence="1 2">pOSC7112.01</plasmid>
    </source>
</reference>
<dbReference type="HOGENOM" id="CLU_1509151_0_0_3"/>
<dbReference type="Proteomes" id="UP000010478">
    <property type="component" value="Plasmid pOSC7112.01"/>
</dbReference>
<organism evidence="1 2">
    <name type="scientific">Phormidium nigroviride PCC 7112</name>
    <dbReference type="NCBI Taxonomy" id="179408"/>
    <lineage>
        <taxon>Bacteria</taxon>
        <taxon>Bacillati</taxon>
        <taxon>Cyanobacteriota</taxon>
        <taxon>Cyanophyceae</taxon>
        <taxon>Oscillatoriophycideae</taxon>
        <taxon>Oscillatoriales</taxon>
        <taxon>Oscillatoriaceae</taxon>
        <taxon>Phormidium</taxon>
    </lineage>
</organism>
<dbReference type="KEGG" id="oni:Osc7112_6352"/>
<dbReference type="EMBL" id="CP003615">
    <property type="protein sequence ID" value="AFZ10512.1"/>
    <property type="molecule type" value="Genomic_DNA"/>
</dbReference>
<keyword evidence="2" id="KW-1185">Reference proteome</keyword>
<gene>
    <name evidence="1" type="ORF">Osc7112_6352</name>
</gene>
<geneLocation type="plasmid" evidence="1 2">
    <name>pOSC7112.01</name>
</geneLocation>
<evidence type="ECO:0000313" key="1">
    <source>
        <dbReference type="EMBL" id="AFZ10512.1"/>
    </source>
</evidence>
<accession>K9VSM6</accession>
<protein>
    <submittedName>
        <fullName evidence="1">Uncharacterized protein</fullName>
    </submittedName>
</protein>
<proteinExistence type="predicted"/>
<keyword evidence="1" id="KW-0614">Plasmid</keyword>